<dbReference type="CDD" id="cd01400">
    <property type="entry name" value="6PGL"/>
    <property type="match status" value="1"/>
</dbReference>
<dbReference type="NCBIfam" id="TIGR01198">
    <property type="entry name" value="pgl"/>
    <property type="match status" value="1"/>
</dbReference>
<accession>L0ESA1</accession>
<dbReference type="PANTHER" id="PTHR11054:SF0">
    <property type="entry name" value="6-PHOSPHOGLUCONOLACTONASE"/>
    <property type="match status" value="1"/>
</dbReference>
<dbReference type="InterPro" id="IPR039104">
    <property type="entry name" value="6PGL"/>
</dbReference>
<dbReference type="EC" id="3.1.1.31" evidence="5 7"/>
<evidence type="ECO:0000256" key="6">
    <source>
        <dbReference type="ARBA" id="ARBA00020337"/>
    </source>
</evidence>
<dbReference type="Gene3D" id="3.40.50.1360">
    <property type="match status" value="1"/>
</dbReference>
<dbReference type="GO" id="GO:0005975">
    <property type="term" value="P:carbohydrate metabolic process"/>
    <property type="evidence" value="ECO:0007669"/>
    <property type="project" value="UniProtKB-UniRule"/>
</dbReference>
<evidence type="ECO:0000256" key="7">
    <source>
        <dbReference type="RuleBase" id="RU365095"/>
    </source>
</evidence>
<dbReference type="STRING" id="1215343.B488_03920"/>
<dbReference type="PANTHER" id="PTHR11054">
    <property type="entry name" value="6-PHOSPHOGLUCONOLACTONASE"/>
    <property type="match status" value="1"/>
</dbReference>
<dbReference type="EMBL" id="CP003789">
    <property type="protein sequence ID" value="AGA64384.1"/>
    <property type="molecule type" value="Genomic_DNA"/>
</dbReference>
<keyword evidence="7 9" id="KW-0378">Hydrolase</keyword>
<dbReference type="UniPathway" id="UPA00115">
    <property type="reaction ID" value="UER00409"/>
</dbReference>
<evidence type="ECO:0000256" key="3">
    <source>
        <dbReference type="ARBA" id="ARBA00004961"/>
    </source>
</evidence>
<dbReference type="eggNOG" id="COG0363">
    <property type="taxonomic scope" value="Bacteria"/>
</dbReference>
<evidence type="ECO:0000256" key="5">
    <source>
        <dbReference type="ARBA" id="ARBA00013198"/>
    </source>
</evidence>
<organism evidence="9 10">
    <name type="scientific">Liberibacter crescens (strain BT-1)</name>
    <dbReference type="NCBI Taxonomy" id="1215343"/>
    <lineage>
        <taxon>Bacteria</taxon>
        <taxon>Pseudomonadati</taxon>
        <taxon>Pseudomonadota</taxon>
        <taxon>Alphaproteobacteria</taxon>
        <taxon>Hyphomicrobiales</taxon>
        <taxon>Rhizobiaceae</taxon>
        <taxon>Liberibacter</taxon>
    </lineage>
</organism>
<evidence type="ECO:0000313" key="9">
    <source>
        <dbReference type="EMBL" id="AGA64384.1"/>
    </source>
</evidence>
<dbReference type="GO" id="GO:0017057">
    <property type="term" value="F:6-phosphogluconolactonase activity"/>
    <property type="evidence" value="ECO:0007669"/>
    <property type="project" value="UniProtKB-UniRule"/>
</dbReference>
<evidence type="ECO:0000256" key="1">
    <source>
        <dbReference type="ARBA" id="ARBA00000832"/>
    </source>
</evidence>
<name>L0ESA1_LIBCB</name>
<comment type="function">
    <text evidence="2 7">Hydrolysis of 6-phosphogluconolactone to 6-phosphogluconate.</text>
</comment>
<comment type="similarity">
    <text evidence="4 7">Belongs to the glucosamine/galactosamine-6-phosphate isomerase family. 6-phosphogluconolactonase subfamily.</text>
</comment>
<evidence type="ECO:0000256" key="4">
    <source>
        <dbReference type="ARBA" id="ARBA00010662"/>
    </source>
</evidence>
<proteinExistence type="inferred from homology"/>
<sequence length="247" mass="27396">MGINGMKRIKNFEMANINFHTFISRQELAEALAKKVAENLSTAITQRGKAYIALSGGSTPQLFLEKLSETDINWEKVSATLVDERFVSPNNPRSNQALIKENLLKNKAHSLHFIPLYYPSETIESAAQLANEKLQSILIDPFDVIVLGMGTDGHTASFFPGGDALTTALNINTVRSVIPMKAKTANEHRLTLSLSALYNARFLILHIENIDKKLTLEKALSGLDEMTMPIRAVLKHALSSIEVYWTS</sequence>
<evidence type="ECO:0000313" key="10">
    <source>
        <dbReference type="Proteomes" id="UP000010799"/>
    </source>
</evidence>
<dbReference type="AlphaFoldDB" id="L0ESA1"/>
<dbReference type="SUPFAM" id="SSF100950">
    <property type="entry name" value="NagB/RpiA/CoA transferase-like"/>
    <property type="match status" value="1"/>
</dbReference>
<dbReference type="InterPro" id="IPR006148">
    <property type="entry name" value="Glc/Gal-6P_isomerase"/>
</dbReference>
<dbReference type="KEGG" id="lcc:B488_03920"/>
<protein>
    <recommendedName>
        <fullName evidence="6 7">6-phosphogluconolactonase</fullName>
        <shortName evidence="7">6PGL</shortName>
        <ecNumber evidence="5 7">3.1.1.31</ecNumber>
    </recommendedName>
</protein>
<evidence type="ECO:0000259" key="8">
    <source>
        <dbReference type="Pfam" id="PF01182"/>
    </source>
</evidence>
<dbReference type="InterPro" id="IPR005900">
    <property type="entry name" value="6-phosphogluconolactonase_DevB"/>
</dbReference>
<feature type="domain" description="Glucosamine/galactosamine-6-phosphate isomerase" evidence="8">
    <location>
        <begin position="25"/>
        <end position="236"/>
    </location>
</feature>
<dbReference type="HOGENOM" id="CLU_053947_2_1_5"/>
<comment type="catalytic activity">
    <reaction evidence="1 7">
        <text>6-phospho-D-glucono-1,5-lactone + H2O = 6-phospho-D-gluconate + H(+)</text>
        <dbReference type="Rhea" id="RHEA:12556"/>
        <dbReference type="ChEBI" id="CHEBI:15377"/>
        <dbReference type="ChEBI" id="CHEBI:15378"/>
        <dbReference type="ChEBI" id="CHEBI:57955"/>
        <dbReference type="ChEBI" id="CHEBI:58759"/>
        <dbReference type="EC" id="3.1.1.31"/>
    </reaction>
</comment>
<dbReference type="PATRIC" id="fig|1215343.11.peg.402"/>
<dbReference type="GO" id="GO:0006098">
    <property type="term" value="P:pentose-phosphate shunt"/>
    <property type="evidence" value="ECO:0007669"/>
    <property type="project" value="UniProtKB-UniPathway"/>
</dbReference>
<dbReference type="Proteomes" id="UP000010799">
    <property type="component" value="Chromosome"/>
</dbReference>
<dbReference type="InterPro" id="IPR037171">
    <property type="entry name" value="NagB/RpiA_transferase-like"/>
</dbReference>
<dbReference type="Pfam" id="PF01182">
    <property type="entry name" value="Glucosamine_iso"/>
    <property type="match status" value="1"/>
</dbReference>
<keyword evidence="10" id="KW-1185">Reference proteome</keyword>
<gene>
    <name evidence="7" type="primary">pgl</name>
    <name evidence="9" type="ordered locus">B488_03920</name>
</gene>
<evidence type="ECO:0000256" key="2">
    <source>
        <dbReference type="ARBA" id="ARBA00002681"/>
    </source>
</evidence>
<comment type="pathway">
    <text evidence="3 7">Carbohydrate degradation; pentose phosphate pathway; D-ribulose 5-phosphate from D-glucose 6-phosphate (oxidative stage): step 2/3.</text>
</comment>
<reference evidence="9 10" key="1">
    <citation type="journal article" date="2012" name="Stand. Genomic Sci.">
        <title>Complete genome sequence of Liberibacter crescens BT-1.</title>
        <authorList>
            <person name="Leonard M.T."/>
            <person name="Fagen J.R."/>
            <person name="Davis-Richardson A.G."/>
            <person name="Davis M.J."/>
            <person name="Triplett E.W."/>
        </authorList>
    </citation>
    <scope>NUCLEOTIDE SEQUENCE [LARGE SCALE GENOMIC DNA]</scope>
    <source>
        <strain evidence="9 10">BT-1</strain>
    </source>
</reference>